<evidence type="ECO:0000313" key="2">
    <source>
        <dbReference type="EMBL" id="GCF92764.1"/>
    </source>
</evidence>
<dbReference type="Proteomes" id="UP000290567">
    <property type="component" value="Unassembled WGS sequence"/>
</dbReference>
<evidence type="ECO:0000256" key="1">
    <source>
        <dbReference type="SAM" id="MobiDB-lite"/>
    </source>
</evidence>
<proteinExistence type="predicted"/>
<name>A0A4P5P8Z3_9ENTE</name>
<sequence length="40" mass="4576">MSFEINKRPQYFGPQKGKEEGTYPNAFTNRRSLDLNQAAA</sequence>
<protein>
    <submittedName>
        <fullName evidence="2">Uncharacterized protein</fullName>
    </submittedName>
</protein>
<dbReference type="AlphaFoldDB" id="A0A4P5P8Z3"/>
<feature type="region of interest" description="Disordered" evidence="1">
    <location>
        <begin position="1"/>
        <end position="40"/>
    </location>
</feature>
<dbReference type="EMBL" id="BJCC01000006">
    <property type="protein sequence ID" value="GCF92764.1"/>
    <property type="molecule type" value="Genomic_DNA"/>
</dbReference>
<reference evidence="3" key="1">
    <citation type="submission" date="2019-02" db="EMBL/GenBank/DDBJ databases">
        <title>Draft genome sequence of Enterococcus sp. Gos25-1.</title>
        <authorList>
            <person name="Tanaka N."/>
            <person name="Shiwa Y."/>
            <person name="Fujita N."/>
        </authorList>
    </citation>
    <scope>NUCLEOTIDE SEQUENCE [LARGE SCALE GENOMIC DNA]</scope>
    <source>
        <strain evidence="3">Gos25-1</strain>
    </source>
</reference>
<comment type="caution">
    <text evidence="2">The sequence shown here is derived from an EMBL/GenBank/DDBJ whole genome shotgun (WGS) entry which is preliminary data.</text>
</comment>
<keyword evidence="3" id="KW-1185">Reference proteome</keyword>
<gene>
    <name evidence="2" type="ORF">NRIC_06550</name>
</gene>
<organism evidence="2 3">
    <name type="scientific">Enterococcus florum</name>
    <dbReference type="NCBI Taxonomy" id="2480627"/>
    <lineage>
        <taxon>Bacteria</taxon>
        <taxon>Bacillati</taxon>
        <taxon>Bacillota</taxon>
        <taxon>Bacilli</taxon>
        <taxon>Lactobacillales</taxon>
        <taxon>Enterococcaceae</taxon>
        <taxon>Enterococcus</taxon>
    </lineage>
</organism>
<evidence type="ECO:0000313" key="3">
    <source>
        <dbReference type="Proteomes" id="UP000290567"/>
    </source>
</evidence>
<accession>A0A4P5P8Z3</accession>